<accession>A0A0W8FDU6</accession>
<name>A0A0W8FDU6_9ZZZZ</name>
<dbReference type="AlphaFoldDB" id="A0A0W8FDU6"/>
<organism evidence="1">
    <name type="scientific">hydrocarbon metagenome</name>
    <dbReference type="NCBI Taxonomy" id="938273"/>
    <lineage>
        <taxon>unclassified sequences</taxon>
        <taxon>metagenomes</taxon>
        <taxon>ecological metagenomes</taxon>
    </lineage>
</organism>
<comment type="caution">
    <text evidence="1">The sequence shown here is derived from an EMBL/GenBank/DDBJ whole genome shotgun (WGS) entry which is preliminary data.</text>
</comment>
<evidence type="ECO:0000313" key="1">
    <source>
        <dbReference type="EMBL" id="KUG19040.1"/>
    </source>
</evidence>
<proteinExistence type="predicted"/>
<gene>
    <name evidence="1" type="ORF">ASZ90_011245</name>
</gene>
<dbReference type="EMBL" id="LNQE01001334">
    <property type="protein sequence ID" value="KUG19040.1"/>
    <property type="molecule type" value="Genomic_DNA"/>
</dbReference>
<reference evidence="1" key="1">
    <citation type="journal article" date="2015" name="Proc. Natl. Acad. Sci. U.S.A.">
        <title>Networks of energetic and metabolic interactions define dynamics in microbial communities.</title>
        <authorList>
            <person name="Embree M."/>
            <person name="Liu J.K."/>
            <person name="Al-Bassam M.M."/>
            <person name="Zengler K."/>
        </authorList>
    </citation>
    <scope>NUCLEOTIDE SEQUENCE</scope>
</reference>
<sequence length="88" mass="10215">MYTDTESNSSGHPIHITDEVRSYVLDRKQDFRVSTSCGGPILLPTSIKPPKISDIRLHVGDYTIYISRYQARYLETVHRGMIPFFFDY</sequence>
<protein>
    <submittedName>
        <fullName evidence="1">Uncharacterized protein</fullName>
    </submittedName>
</protein>